<evidence type="ECO:0000313" key="1">
    <source>
        <dbReference type="EMBL" id="KAG6791477.1"/>
    </source>
</evidence>
<dbReference type="EMBL" id="JAAWWB010000001">
    <property type="protein sequence ID" value="KAG6791477.1"/>
    <property type="molecule type" value="Genomic_DNA"/>
</dbReference>
<gene>
    <name evidence="1" type="ORF">POTOM_000598</name>
</gene>
<comment type="caution">
    <text evidence="1">The sequence shown here is derived from an EMBL/GenBank/DDBJ whole genome shotgun (WGS) entry which is preliminary data.</text>
</comment>
<evidence type="ECO:0000313" key="2">
    <source>
        <dbReference type="Proteomes" id="UP000886885"/>
    </source>
</evidence>
<reference evidence="1" key="1">
    <citation type="journal article" date="2020" name="bioRxiv">
        <title>Hybrid origin of Populus tomentosa Carr. identified through genome sequencing and phylogenomic analysis.</title>
        <authorList>
            <person name="An X."/>
            <person name="Gao K."/>
            <person name="Chen Z."/>
            <person name="Li J."/>
            <person name="Yang X."/>
            <person name="Yang X."/>
            <person name="Zhou J."/>
            <person name="Guo T."/>
            <person name="Zhao T."/>
            <person name="Huang S."/>
            <person name="Miao D."/>
            <person name="Khan W.U."/>
            <person name="Rao P."/>
            <person name="Ye M."/>
            <person name="Lei B."/>
            <person name="Liao W."/>
            <person name="Wang J."/>
            <person name="Ji L."/>
            <person name="Li Y."/>
            <person name="Guo B."/>
            <person name="Mustafa N.S."/>
            <person name="Li S."/>
            <person name="Yun Q."/>
            <person name="Keller S.R."/>
            <person name="Mao J."/>
            <person name="Zhang R."/>
            <person name="Strauss S.H."/>
        </authorList>
    </citation>
    <scope>NUCLEOTIDE SEQUENCE</scope>
    <source>
        <strain evidence="1">GM15</strain>
        <tissue evidence="1">Leaf</tissue>
    </source>
</reference>
<dbReference type="Proteomes" id="UP000886885">
    <property type="component" value="Chromosome 1A"/>
</dbReference>
<proteinExistence type="predicted"/>
<accession>A0A8X8IUT6</accession>
<organism evidence="1 2">
    <name type="scientific">Populus tomentosa</name>
    <name type="common">Chinese white poplar</name>
    <dbReference type="NCBI Taxonomy" id="118781"/>
    <lineage>
        <taxon>Eukaryota</taxon>
        <taxon>Viridiplantae</taxon>
        <taxon>Streptophyta</taxon>
        <taxon>Embryophyta</taxon>
        <taxon>Tracheophyta</taxon>
        <taxon>Spermatophyta</taxon>
        <taxon>Magnoliopsida</taxon>
        <taxon>eudicotyledons</taxon>
        <taxon>Gunneridae</taxon>
        <taxon>Pentapetalae</taxon>
        <taxon>rosids</taxon>
        <taxon>fabids</taxon>
        <taxon>Malpighiales</taxon>
        <taxon>Salicaceae</taxon>
        <taxon>Saliceae</taxon>
        <taxon>Populus</taxon>
    </lineage>
</organism>
<name>A0A8X8IUT6_POPTO</name>
<dbReference type="AlphaFoldDB" id="A0A8X8IUT6"/>
<protein>
    <submittedName>
        <fullName evidence="1">Uncharacterized protein</fullName>
    </submittedName>
</protein>
<keyword evidence="2" id="KW-1185">Reference proteome</keyword>
<sequence length="87" mass="9999">MILLYYLRFLDVFEHECSWDRVVPSQGCVFTKIILPGPVFSSIHICFCSNAPPRVPITSRQLKPFAQPSSSTVHSYFCFEMMRSYGS</sequence>